<dbReference type="PANTHER" id="PTHR33545:SF5">
    <property type="entry name" value="UPF0750 MEMBRANE PROTEIN YITT"/>
    <property type="match status" value="1"/>
</dbReference>
<comment type="caution">
    <text evidence="7">The sequence shown here is derived from an EMBL/GenBank/DDBJ whole genome shotgun (WGS) entry which is preliminary data.</text>
</comment>
<reference evidence="7 8" key="1">
    <citation type="journal article" date="2014" name="Int. J. Syst. Evol. Microbiol.">
        <title>Lysinibacillus halotolerans sp. nov., isolated from saline-alkaline soil.</title>
        <authorList>
            <person name="Kong D."/>
            <person name="Wang Y."/>
            <person name="Zhao B."/>
            <person name="Li Y."/>
            <person name="Song J."/>
            <person name="Zhai Y."/>
            <person name="Zhang C."/>
            <person name="Wang H."/>
            <person name="Chen X."/>
            <person name="Zhao B."/>
            <person name="Ruan Z."/>
        </authorList>
    </citation>
    <scope>NUCLEOTIDE SEQUENCE [LARGE SCALE GENOMIC DNA]</scope>
    <source>
        <strain evidence="7 8">MCCC 1A12703</strain>
    </source>
</reference>
<sequence length="193" mass="21180">MIRKGIAIVVGSIFLSLGINVFLTPYEILDGGIIGLSLITHYLFHLKIGLMIIVLSIPIFILAWFKYKNYFYNSLHGLLISSLIIDMFKPLRSIVQFDPLISSILGGILVGLGIGLMLRYKTSTGGTDLLAQFIADKTAMNVGIVIFFIDAAVVGLGGIFISTRTLFLSIVTIFIVGITTSIMTSRRHLEKHS</sequence>
<dbReference type="PANTHER" id="PTHR33545">
    <property type="entry name" value="UPF0750 MEMBRANE PROTEIN YITT-RELATED"/>
    <property type="match status" value="1"/>
</dbReference>
<comment type="subcellular location">
    <subcellularLocation>
        <location evidence="1">Cell membrane</location>
        <topology evidence="1">Multi-pass membrane protein</topology>
    </subcellularLocation>
</comment>
<feature type="transmembrane region" description="Helical" evidence="6">
    <location>
        <begin position="166"/>
        <end position="184"/>
    </location>
</feature>
<feature type="transmembrane region" description="Helical" evidence="6">
    <location>
        <begin position="139"/>
        <end position="160"/>
    </location>
</feature>
<accession>A0A3M8HCI3</accession>
<evidence type="ECO:0000256" key="2">
    <source>
        <dbReference type="ARBA" id="ARBA00022475"/>
    </source>
</evidence>
<proteinExistence type="predicted"/>
<evidence type="ECO:0000256" key="6">
    <source>
        <dbReference type="SAM" id="Phobius"/>
    </source>
</evidence>
<evidence type="ECO:0000256" key="4">
    <source>
        <dbReference type="ARBA" id="ARBA00022989"/>
    </source>
</evidence>
<feature type="transmembrane region" description="Helical" evidence="6">
    <location>
        <begin position="100"/>
        <end position="118"/>
    </location>
</feature>
<dbReference type="Pfam" id="PF02588">
    <property type="entry name" value="YitT_membrane"/>
    <property type="match status" value="1"/>
</dbReference>
<feature type="transmembrane region" description="Helical" evidence="6">
    <location>
        <begin position="5"/>
        <end position="23"/>
    </location>
</feature>
<evidence type="ECO:0008006" key="9">
    <source>
        <dbReference type="Google" id="ProtNLM"/>
    </source>
</evidence>
<evidence type="ECO:0000313" key="7">
    <source>
        <dbReference type="EMBL" id="RNC99790.1"/>
    </source>
</evidence>
<evidence type="ECO:0000256" key="1">
    <source>
        <dbReference type="ARBA" id="ARBA00004651"/>
    </source>
</evidence>
<evidence type="ECO:0000256" key="3">
    <source>
        <dbReference type="ARBA" id="ARBA00022692"/>
    </source>
</evidence>
<dbReference type="InterPro" id="IPR003740">
    <property type="entry name" value="YitT"/>
</dbReference>
<dbReference type="InterPro" id="IPR051461">
    <property type="entry name" value="UPF0750_membrane"/>
</dbReference>
<dbReference type="RefSeq" id="WP_122971521.1">
    <property type="nucleotide sequence ID" value="NZ_RHLQ01000012.1"/>
</dbReference>
<feature type="transmembrane region" description="Helical" evidence="6">
    <location>
        <begin position="70"/>
        <end position="88"/>
    </location>
</feature>
<name>A0A3M8HCI3_9BACI</name>
<evidence type="ECO:0000256" key="5">
    <source>
        <dbReference type="ARBA" id="ARBA00023136"/>
    </source>
</evidence>
<dbReference type="EMBL" id="RHLQ01000012">
    <property type="protein sequence ID" value="RNC99790.1"/>
    <property type="molecule type" value="Genomic_DNA"/>
</dbReference>
<keyword evidence="8" id="KW-1185">Reference proteome</keyword>
<evidence type="ECO:0000313" key="8">
    <source>
        <dbReference type="Proteomes" id="UP000279909"/>
    </source>
</evidence>
<protein>
    <recommendedName>
        <fullName evidence="9">YitT family protein</fullName>
    </recommendedName>
</protein>
<dbReference type="GO" id="GO:0005886">
    <property type="term" value="C:plasma membrane"/>
    <property type="evidence" value="ECO:0007669"/>
    <property type="project" value="UniProtKB-SubCell"/>
</dbReference>
<keyword evidence="5 6" id="KW-0472">Membrane</keyword>
<dbReference type="Proteomes" id="UP000279909">
    <property type="component" value="Unassembled WGS sequence"/>
</dbReference>
<keyword evidence="2" id="KW-1003">Cell membrane</keyword>
<keyword evidence="3 6" id="KW-0812">Transmembrane</keyword>
<organism evidence="7 8">
    <name type="scientific">Lysinibacillus halotolerans</name>
    <dbReference type="NCBI Taxonomy" id="1368476"/>
    <lineage>
        <taxon>Bacteria</taxon>
        <taxon>Bacillati</taxon>
        <taxon>Bacillota</taxon>
        <taxon>Bacilli</taxon>
        <taxon>Bacillales</taxon>
        <taxon>Bacillaceae</taxon>
        <taxon>Lysinibacillus</taxon>
    </lineage>
</organism>
<dbReference type="AlphaFoldDB" id="A0A3M8HCI3"/>
<dbReference type="OrthoDB" id="2602718at2"/>
<keyword evidence="4 6" id="KW-1133">Transmembrane helix</keyword>
<feature type="transmembrane region" description="Helical" evidence="6">
    <location>
        <begin position="43"/>
        <end position="63"/>
    </location>
</feature>
<gene>
    <name evidence="7" type="ORF">EC501_06685</name>
</gene>